<accession>A0ABR5F051</accession>
<evidence type="ECO:0000313" key="2">
    <source>
        <dbReference type="Proteomes" id="UP000035425"/>
    </source>
</evidence>
<proteinExistence type="predicted"/>
<evidence type="ECO:0000313" key="1">
    <source>
        <dbReference type="EMBL" id="KLL10069.1"/>
    </source>
</evidence>
<organism evidence="1 2">
    <name type="scientific">Protofrankia coriariae</name>
    <dbReference type="NCBI Taxonomy" id="1562887"/>
    <lineage>
        <taxon>Bacteria</taxon>
        <taxon>Bacillati</taxon>
        <taxon>Actinomycetota</taxon>
        <taxon>Actinomycetes</taxon>
        <taxon>Frankiales</taxon>
        <taxon>Frankiaceae</taxon>
        <taxon>Protofrankia</taxon>
    </lineage>
</organism>
<dbReference type="EMBL" id="JWIO01000044">
    <property type="protein sequence ID" value="KLL10069.1"/>
    <property type="molecule type" value="Genomic_DNA"/>
</dbReference>
<dbReference type="Proteomes" id="UP000035425">
    <property type="component" value="Unassembled WGS sequence"/>
</dbReference>
<protein>
    <recommendedName>
        <fullName evidence="3">DUF2795 domain-containing protein</fullName>
    </recommendedName>
</protein>
<gene>
    <name evidence="1" type="ORF">FrCorBMG51_20460</name>
</gene>
<comment type="caution">
    <text evidence="1">The sequence shown here is derived from an EMBL/GenBank/DDBJ whole genome shotgun (WGS) entry which is preliminary data.</text>
</comment>
<evidence type="ECO:0008006" key="3">
    <source>
        <dbReference type="Google" id="ProtNLM"/>
    </source>
</evidence>
<name>A0ABR5F051_9ACTN</name>
<keyword evidence="2" id="KW-1185">Reference proteome</keyword>
<sequence>MVAPSRKTSSRGPTRAPGLVDVLMQLPGLAHRVHTRQLREIVEEYEREHGPLDIDGVQDALAEWPDI</sequence>
<reference evidence="1 2" key="1">
    <citation type="submission" date="2014-12" db="EMBL/GenBank/DDBJ databases">
        <title>Frankia sp. BMG5.1 draft genome.</title>
        <authorList>
            <person name="Gtari M."/>
            <person name="Ghodhbane-Gtari F."/>
            <person name="Nouioui I."/>
            <person name="Ktari A."/>
            <person name="Hezbri K."/>
            <person name="Mimouni W."/>
            <person name="Sbissi I."/>
            <person name="Ayari A."/>
            <person name="Yamanaka T."/>
            <person name="Normand P."/>
            <person name="Tisa L.S."/>
            <person name="Boudabous A."/>
        </authorList>
    </citation>
    <scope>NUCLEOTIDE SEQUENCE [LARGE SCALE GENOMIC DNA]</scope>
    <source>
        <strain evidence="1 2">BMG5.1</strain>
    </source>
</reference>